<dbReference type="Proteomes" id="UP001207468">
    <property type="component" value="Unassembled WGS sequence"/>
</dbReference>
<gene>
    <name evidence="1" type="ORF">F5148DRAFT_972235</name>
</gene>
<evidence type="ECO:0000313" key="2">
    <source>
        <dbReference type="Proteomes" id="UP001207468"/>
    </source>
</evidence>
<reference evidence="1" key="1">
    <citation type="submission" date="2021-03" db="EMBL/GenBank/DDBJ databases">
        <title>Evolutionary priming and transition to the ectomycorrhizal habit in an iconic lineage of mushroom-forming fungi: is preadaptation a requirement?</title>
        <authorList>
            <consortium name="DOE Joint Genome Institute"/>
            <person name="Looney B.P."/>
            <person name="Miyauchi S."/>
            <person name="Morin E."/>
            <person name="Drula E."/>
            <person name="Courty P.E."/>
            <person name="Chicoki N."/>
            <person name="Fauchery L."/>
            <person name="Kohler A."/>
            <person name="Kuo A."/>
            <person name="LaButti K."/>
            <person name="Pangilinan J."/>
            <person name="Lipzen A."/>
            <person name="Riley R."/>
            <person name="Andreopoulos W."/>
            <person name="He G."/>
            <person name="Johnson J."/>
            <person name="Barry K.W."/>
            <person name="Grigoriev I.V."/>
            <person name="Nagy L."/>
            <person name="Hibbett D."/>
            <person name="Henrissat B."/>
            <person name="Matheny P.B."/>
            <person name="Labbe J."/>
            <person name="Martin A.F."/>
        </authorList>
    </citation>
    <scope>NUCLEOTIDE SEQUENCE</scope>
    <source>
        <strain evidence="1">BPL698</strain>
    </source>
</reference>
<sequence length="1531" mass="174404">MAPPHPLASIPPPLPPGWTEHVGPANQIYFFNTFTKQSTYVRPLPALPATAPAKEKPKLKTPIPGTDWLRVTTNQGNVFYTNKAKKESVWTIPDEIKDAVQLLDKREEEEKLRTDRQAQEETRTDTVAEQEREIERIRKEIQGAVKRTAEDFAKSDEIVISKRPRMANEVEDKAEEDGTDDDEESEEEDWQREAAEQLSKGAEEEKRRQEEDEKAEEAQKDKETAPQLTIPDRVDLSIEEGKALFKTLLREKDVNPLHPWDTSLPLFISDPRYVLLPSVSARREAFDEYCRERAREIRASRIKKEKEDPKQEFETLLTTEVKSTRMSWTDFRRQWKKDRRFYGWGRDDREREKRFREFLRELGERKRALAQKAEADFFALLRESGIAQDGAFWKEAGGFFVKKRISDDPRYDAVGSSSLREELFNTLLSAQSNRTVPDQSEKQGVDISSTEQGDETRTRKVRNAQAVKEREERVKAERERVQATIEKSRIGLNREEGELQFRTLLTDAIREPQALWETSLAQLRTDPRFQYSPLPVSHRRHLFEVHVGGLRAKHLDSLHAHFLSHSPSLATEFAALPVTSLLSSLPATKLGFDVFKLEDEFGRWQRTRTTEARKAFDDMLHENSFVEFWGRLSKLGGEGADGGVKRDDDDDDDEGEAGGGNVDMKKLAKSVDITEMEKVLKGDKRYTTFDHVSEQRERWLRVPRHPVLILLPTASSLSSATRVEMRILRFLVSGVALVSCAFAQDLTSEVPAEKHHYQSDVARLRKIVINSLYSHRDIFLRELISNANDALEKLRLTSLTHKGMWDGAPLNITIKPVTDTDGSTGRLIITDNGIGMTPDEMTKNLGTLAKSGTAEFLAQAEGNPDSTTNGNLIGSFGLGFYSSFLVADQVYVASVPAQTPENPDPQQYIFSSSSDDNDFATYPDPRGKTLERGTEITLVLKPDAAEYLNYRTLVDLVNKHSVFSSSFPIYLFKQTEKEVPEEPVASPPMDDEENVDRAEDEAIIEEVEDSKEVKKKTILVDEWDHINSRPSLWTRDPKNITTVEYELFYKSYFLDFSAEPIAWNHFSGDLGSGVSFRALLYVPGTLPDDFWRVTQTITTGIRLLVKRTFITSDFGEDYLPKWASWVKAIIDADDLPLNVSRETLQNTSFIRQIKQAILKRIIQTFTRLAEEEPDKFAKAEKVYGTVFKLGAVEDTKNRDKLIPLIRFVTNQRNSTSLDQYVENKKAGQKQIFYVSDAGKTASALAKSVFVEKLHARGYEVLLLTDALDEILLHQLRKWKGIPFQDAAKVGLQFGDEDLDPEKEKTELEETKEKFKPLLSWLKIQAEGVVRDVVISDRLVTSPCAIVADASGYTANVQRIMRAQQRGREEDDAMFEFAKRQKVLELNPRSPLIEGLLRRVEQLHGEDGERDLDAEDELREVTAILLDGALVRSGFEVPDSDEFLIRVDRVLRRSLGVSETAPTDTTVKPAPPVDPKILDESEYEPTLVPTFDEPPEYDDGKPRVILSEEMKEKLQVEIDVLDDDDFPIHDEL</sequence>
<protein>
    <submittedName>
        <fullName evidence="1">Hsp90 protein-domain-containing protein</fullName>
    </submittedName>
</protein>
<name>A0ACC0UQI7_9AGAM</name>
<keyword evidence="2" id="KW-1185">Reference proteome</keyword>
<dbReference type="EMBL" id="JAGFNK010000002">
    <property type="protein sequence ID" value="KAI9513344.1"/>
    <property type="molecule type" value="Genomic_DNA"/>
</dbReference>
<accession>A0ACC0UQI7</accession>
<organism evidence="1 2">
    <name type="scientific">Russula earlei</name>
    <dbReference type="NCBI Taxonomy" id="71964"/>
    <lineage>
        <taxon>Eukaryota</taxon>
        <taxon>Fungi</taxon>
        <taxon>Dikarya</taxon>
        <taxon>Basidiomycota</taxon>
        <taxon>Agaricomycotina</taxon>
        <taxon>Agaricomycetes</taxon>
        <taxon>Russulales</taxon>
        <taxon>Russulaceae</taxon>
        <taxon>Russula</taxon>
    </lineage>
</organism>
<evidence type="ECO:0000313" key="1">
    <source>
        <dbReference type="EMBL" id="KAI9513344.1"/>
    </source>
</evidence>
<proteinExistence type="predicted"/>
<comment type="caution">
    <text evidence="1">The sequence shown here is derived from an EMBL/GenBank/DDBJ whole genome shotgun (WGS) entry which is preliminary data.</text>
</comment>